<name>A0A2R5EUI7_9BACL</name>
<dbReference type="Gene3D" id="3.40.50.300">
    <property type="entry name" value="P-loop containing nucleotide triphosphate hydrolases"/>
    <property type="match status" value="1"/>
</dbReference>
<proteinExistence type="predicted"/>
<dbReference type="EMBL" id="BDQX01000225">
    <property type="protein sequence ID" value="GBG09339.1"/>
    <property type="molecule type" value="Genomic_DNA"/>
</dbReference>
<dbReference type="RefSeq" id="WP_108994094.1">
    <property type="nucleotide sequence ID" value="NZ_BDQX01000225.1"/>
</dbReference>
<protein>
    <submittedName>
        <fullName evidence="1">Uncharacterized protein</fullName>
    </submittedName>
</protein>
<organism evidence="1 2">
    <name type="scientific">Paenibacillus agaridevorans</name>
    <dbReference type="NCBI Taxonomy" id="171404"/>
    <lineage>
        <taxon>Bacteria</taxon>
        <taxon>Bacillati</taxon>
        <taxon>Bacillota</taxon>
        <taxon>Bacilli</taxon>
        <taxon>Bacillales</taxon>
        <taxon>Paenibacillaceae</taxon>
        <taxon>Paenibacillus</taxon>
    </lineage>
</organism>
<gene>
    <name evidence="1" type="ORF">PAT3040_03983</name>
</gene>
<dbReference type="InterPro" id="IPR027417">
    <property type="entry name" value="P-loop_NTPase"/>
</dbReference>
<dbReference type="SUPFAM" id="SSF52540">
    <property type="entry name" value="P-loop containing nucleoside triphosphate hydrolases"/>
    <property type="match status" value="1"/>
</dbReference>
<accession>A0A2R5EUI7</accession>
<dbReference type="Proteomes" id="UP000245202">
    <property type="component" value="Unassembled WGS sequence"/>
</dbReference>
<keyword evidence="2" id="KW-1185">Reference proteome</keyword>
<dbReference type="AlphaFoldDB" id="A0A2R5EUI7"/>
<comment type="caution">
    <text evidence="1">The sequence shown here is derived from an EMBL/GenBank/DDBJ whole genome shotgun (WGS) entry which is preliminary data.</text>
</comment>
<evidence type="ECO:0000313" key="1">
    <source>
        <dbReference type="EMBL" id="GBG09339.1"/>
    </source>
</evidence>
<reference evidence="1 2" key="1">
    <citation type="submission" date="2017-08" db="EMBL/GenBank/DDBJ databases">
        <title>Substantial Increase in Enzyme Production by Combined Drug-Resistance Mutations in Paenibacillus agaridevorans.</title>
        <authorList>
            <person name="Tanaka Y."/>
            <person name="Funane K."/>
            <person name="Hosaka T."/>
            <person name="Shiwa Y."/>
            <person name="Fujita N."/>
            <person name="Miyazaki T."/>
            <person name="Yoshikawa H."/>
            <person name="Murakami K."/>
            <person name="Kasahara K."/>
            <person name="Inaoka T."/>
            <person name="Hiraga Y."/>
            <person name="Ochi K."/>
        </authorList>
    </citation>
    <scope>NUCLEOTIDE SEQUENCE [LARGE SCALE GENOMIC DNA]</scope>
    <source>
        <strain evidence="1 2">T-3040</strain>
    </source>
</reference>
<sequence length="332" mass="37468">MRVLLYGLMQNELLIPHLECLTCEEWSAVEQALLVMRPQLLILHEDVATEALEWINVYNPDLPVAVVIRQESVRNQRYWTASGASWVWHERDWTEQLGQAFGAPRESMQEAAEAMFSLPPTSNRETIHIAVAGVYSGVGCTHTALSLAYYLAKRERVAIWEAGPSPCFDFLEYNLGGAMNRKPRFDIARNLTAFKASASLEWIDAVAGDFRYIIYDLGDMTEQPRGLHPIFQSAHLPILVASASLWRQQELLQFCRRHHQVRQDRWRIAFPLASAAVVAEMGEALAGRPAFRMPSHPDLAKSSEENDRALADLLGLAPPLLGKRTSWFSNKS</sequence>
<evidence type="ECO:0000313" key="2">
    <source>
        <dbReference type="Proteomes" id="UP000245202"/>
    </source>
</evidence>